<keyword evidence="2" id="KW-1185">Reference proteome</keyword>
<dbReference type="VEuPathDB" id="VectorBase:GPPI014032"/>
<reference evidence="2" key="1">
    <citation type="submission" date="2015-01" db="EMBL/GenBank/DDBJ databases">
        <authorList>
            <person name="Aksoy S."/>
            <person name="Warren W."/>
            <person name="Wilson R.K."/>
        </authorList>
    </citation>
    <scope>NUCLEOTIDE SEQUENCE [LARGE SCALE GENOMIC DNA]</scope>
    <source>
        <strain evidence="2">IAEA</strain>
    </source>
</reference>
<dbReference type="AlphaFoldDB" id="A0A1B0AZP6"/>
<organism evidence="1 2">
    <name type="scientific">Glossina palpalis gambiensis</name>
    <dbReference type="NCBI Taxonomy" id="67801"/>
    <lineage>
        <taxon>Eukaryota</taxon>
        <taxon>Metazoa</taxon>
        <taxon>Ecdysozoa</taxon>
        <taxon>Arthropoda</taxon>
        <taxon>Hexapoda</taxon>
        <taxon>Insecta</taxon>
        <taxon>Pterygota</taxon>
        <taxon>Neoptera</taxon>
        <taxon>Endopterygota</taxon>
        <taxon>Diptera</taxon>
        <taxon>Brachycera</taxon>
        <taxon>Muscomorpha</taxon>
        <taxon>Hippoboscoidea</taxon>
        <taxon>Glossinidae</taxon>
        <taxon>Glossina</taxon>
    </lineage>
</organism>
<dbReference type="Proteomes" id="UP000092460">
    <property type="component" value="Unassembled WGS sequence"/>
</dbReference>
<sequence length="75" mass="8266">MATLDFTPQYGYAIPLRFSTVWGYSSQAGTNENYNNAKYNDTCANIANDINNAIATCRTSSYNNRNSGKNSAIKI</sequence>
<accession>A0A1B0AZP6</accession>
<evidence type="ECO:0000313" key="2">
    <source>
        <dbReference type="Proteomes" id="UP000092460"/>
    </source>
</evidence>
<reference evidence="1" key="2">
    <citation type="submission" date="2020-05" db="UniProtKB">
        <authorList>
            <consortium name="EnsemblMetazoa"/>
        </authorList>
    </citation>
    <scope>IDENTIFICATION</scope>
    <source>
        <strain evidence="1">IAEA</strain>
    </source>
</reference>
<dbReference type="EMBL" id="JXJN01006416">
    <property type="status" value="NOT_ANNOTATED_CDS"/>
    <property type="molecule type" value="Genomic_DNA"/>
</dbReference>
<proteinExistence type="predicted"/>
<protein>
    <submittedName>
        <fullName evidence="1">Uncharacterized protein</fullName>
    </submittedName>
</protein>
<name>A0A1B0AZP6_9MUSC</name>
<evidence type="ECO:0000313" key="1">
    <source>
        <dbReference type="EnsemblMetazoa" id="GPPI014032-PA"/>
    </source>
</evidence>
<dbReference type="EnsemblMetazoa" id="GPPI014032-RA">
    <property type="protein sequence ID" value="GPPI014032-PA"/>
    <property type="gene ID" value="GPPI014032"/>
</dbReference>